<dbReference type="Proteomes" id="UP000238196">
    <property type="component" value="Unassembled WGS sequence"/>
</dbReference>
<dbReference type="SUPFAM" id="SSF64518">
    <property type="entry name" value="Phase 1 flagellin"/>
    <property type="match status" value="1"/>
</dbReference>
<evidence type="ECO:0000256" key="1">
    <source>
        <dbReference type="ARBA" id="ARBA00004365"/>
    </source>
</evidence>
<comment type="similarity">
    <text evidence="3">Belongs to the bacterial flagellin family.</text>
</comment>
<gene>
    <name evidence="7" type="primary">flgL</name>
    <name evidence="7" type="ORF">C4K68_05245</name>
</gene>
<dbReference type="GO" id="GO:0071973">
    <property type="term" value="P:bacterial-type flagellum-dependent cell motility"/>
    <property type="evidence" value="ECO:0007669"/>
    <property type="project" value="InterPro"/>
</dbReference>
<dbReference type="EMBL" id="PRLP01000015">
    <property type="protein sequence ID" value="PPC78458.1"/>
    <property type="molecule type" value="Genomic_DNA"/>
</dbReference>
<dbReference type="Pfam" id="PF00700">
    <property type="entry name" value="Flagellin_C"/>
    <property type="match status" value="1"/>
</dbReference>
<evidence type="ECO:0000313" key="7">
    <source>
        <dbReference type="EMBL" id="PPC78458.1"/>
    </source>
</evidence>
<dbReference type="PANTHER" id="PTHR42792:SF1">
    <property type="entry name" value="FLAGELLAR HOOK-ASSOCIATED PROTEIN 3"/>
    <property type="match status" value="1"/>
</dbReference>
<proteinExistence type="inferred from homology"/>
<dbReference type="InterPro" id="IPR001492">
    <property type="entry name" value="Flagellin"/>
</dbReference>
<dbReference type="InterPro" id="IPR046358">
    <property type="entry name" value="Flagellin_C"/>
</dbReference>
<evidence type="ECO:0000259" key="6">
    <source>
        <dbReference type="Pfam" id="PF00700"/>
    </source>
</evidence>
<keyword evidence="7" id="KW-0969">Cilium</keyword>
<keyword evidence="4" id="KW-0975">Bacterial flagellum</keyword>
<dbReference type="OrthoDB" id="9768249at2"/>
<dbReference type="Gene3D" id="1.20.1330.10">
    <property type="entry name" value="f41 fragment of flagellin, N-terminal domain"/>
    <property type="match status" value="1"/>
</dbReference>
<dbReference type="NCBIfam" id="TIGR02550">
    <property type="entry name" value="flagell_flgL"/>
    <property type="match status" value="1"/>
</dbReference>
<protein>
    <submittedName>
        <fullName evidence="7">Flagellar hook-associated protein 3</fullName>
    </submittedName>
</protein>
<dbReference type="GO" id="GO:0009424">
    <property type="term" value="C:bacterial-type flagellum hook"/>
    <property type="evidence" value="ECO:0007669"/>
    <property type="project" value="InterPro"/>
</dbReference>
<sequence>MVMRISSQQIYRQGLTSLQKNQETVSRANLELSSGYSVITAGDDPAAATQASRISSKLAQSSQYQRNNTSLNNSLSYEESVLDSVETSMLRVQSLVTEAGNGALSDSDREAIAKELEDRMTELQDLMNSKDSSGNYIFSGHATKTEPFTADATSTTGYTTFSYQGDSGKTNIDISSYVSLAKNDPGDSVFTFDEVDADGNSTGNSTNILNVVSETIDALRNSSGDDIDLSKYLNNVDAAYNTVLGTVSGIGARQNVADNVQATLEANDVSDTAQRASLVEADYYEAVTNLTQSTSALQIAQASYVKIQGMSLFDYL</sequence>
<accession>A0A2S5KUP4</accession>
<name>A0A2S5KUP4_9PROT</name>
<evidence type="ECO:0000256" key="3">
    <source>
        <dbReference type="ARBA" id="ARBA00005709"/>
    </source>
</evidence>
<dbReference type="InterPro" id="IPR013384">
    <property type="entry name" value="Flagell_FlgL"/>
</dbReference>
<keyword evidence="7" id="KW-0282">Flagellum</keyword>
<feature type="domain" description="Flagellin N-terminal" evidence="5">
    <location>
        <begin position="5"/>
        <end position="143"/>
    </location>
</feature>
<dbReference type="GO" id="GO:0005198">
    <property type="term" value="F:structural molecule activity"/>
    <property type="evidence" value="ECO:0007669"/>
    <property type="project" value="InterPro"/>
</dbReference>
<keyword evidence="7" id="KW-0966">Cell projection</keyword>
<reference evidence="7 8" key="1">
    <citation type="submission" date="2018-02" db="EMBL/GenBank/DDBJ databases">
        <title>novel marine gammaproteobacteria from coastal saline agro ecosystem.</title>
        <authorList>
            <person name="Krishnan R."/>
            <person name="Ramesh Kumar N."/>
        </authorList>
    </citation>
    <scope>NUCLEOTIDE SEQUENCE [LARGE SCALE GENOMIC DNA]</scope>
    <source>
        <strain evidence="7 8">228</strain>
    </source>
</reference>
<evidence type="ECO:0000259" key="5">
    <source>
        <dbReference type="Pfam" id="PF00669"/>
    </source>
</evidence>
<dbReference type="InterPro" id="IPR001029">
    <property type="entry name" value="Flagellin_N"/>
</dbReference>
<feature type="domain" description="Flagellin C-terminal" evidence="6">
    <location>
        <begin position="234"/>
        <end position="316"/>
    </location>
</feature>
<dbReference type="Pfam" id="PF00669">
    <property type="entry name" value="Flagellin_N"/>
    <property type="match status" value="1"/>
</dbReference>
<evidence type="ECO:0000256" key="4">
    <source>
        <dbReference type="ARBA" id="ARBA00023143"/>
    </source>
</evidence>
<dbReference type="PANTHER" id="PTHR42792">
    <property type="entry name" value="FLAGELLIN"/>
    <property type="match status" value="1"/>
</dbReference>
<evidence type="ECO:0000256" key="2">
    <source>
        <dbReference type="ARBA" id="ARBA00004613"/>
    </source>
</evidence>
<dbReference type="GO" id="GO:0005576">
    <property type="term" value="C:extracellular region"/>
    <property type="evidence" value="ECO:0007669"/>
    <property type="project" value="UniProtKB-SubCell"/>
</dbReference>
<organism evidence="7 8">
    <name type="scientific">Proteobacteria bacterium 228</name>
    <dbReference type="NCBI Taxonomy" id="2083153"/>
    <lineage>
        <taxon>Bacteria</taxon>
        <taxon>Pseudomonadati</taxon>
        <taxon>Pseudomonadota</taxon>
    </lineage>
</organism>
<evidence type="ECO:0000313" key="8">
    <source>
        <dbReference type="Proteomes" id="UP000238196"/>
    </source>
</evidence>
<comment type="subcellular location">
    <subcellularLocation>
        <location evidence="1">Bacterial flagellum</location>
    </subcellularLocation>
    <subcellularLocation>
        <location evidence="2">Secreted</location>
    </subcellularLocation>
</comment>
<comment type="caution">
    <text evidence="7">The sequence shown here is derived from an EMBL/GenBank/DDBJ whole genome shotgun (WGS) entry which is preliminary data.</text>
</comment>
<dbReference type="AlphaFoldDB" id="A0A2S5KUP4"/>